<dbReference type="Proteomes" id="UP000008784">
    <property type="component" value="Unassembled WGS sequence"/>
</dbReference>
<dbReference type="AlphaFoldDB" id="G1X0T3"/>
<evidence type="ECO:0000256" key="1">
    <source>
        <dbReference type="SAM" id="SignalP"/>
    </source>
</evidence>
<organism evidence="2 3">
    <name type="scientific">Arthrobotrys oligospora (strain ATCC 24927 / CBS 115.81 / DSM 1491)</name>
    <name type="common">Nematode-trapping fungus</name>
    <name type="synonym">Didymozoophaga oligospora</name>
    <dbReference type="NCBI Taxonomy" id="756982"/>
    <lineage>
        <taxon>Eukaryota</taxon>
        <taxon>Fungi</taxon>
        <taxon>Dikarya</taxon>
        <taxon>Ascomycota</taxon>
        <taxon>Pezizomycotina</taxon>
        <taxon>Orbiliomycetes</taxon>
        <taxon>Orbiliales</taxon>
        <taxon>Orbiliaceae</taxon>
        <taxon>Orbilia</taxon>
        <taxon>Orbilia oligospora</taxon>
    </lineage>
</organism>
<feature type="chain" id="PRO_5003425511" description="Killer toxin Kp4 domain-containing protein" evidence="1">
    <location>
        <begin position="26"/>
        <end position="171"/>
    </location>
</feature>
<keyword evidence="1" id="KW-0732">Signal</keyword>
<accession>G1X0T3</accession>
<evidence type="ECO:0000313" key="2">
    <source>
        <dbReference type="EMBL" id="EGX53223.1"/>
    </source>
</evidence>
<comment type="caution">
    <text evidence="2">The sequence shown here is derived from an EMBL/GenBank/DDBJ whole genome shotgun (WGS) entry which is preliminary data.</text>
</comment>
<name>G1X0T3_ARTOA</name>
<dbReference type="EMBL" id="ADOT01000013">
    <property type="protein sequence ID" value="EGX53223.1"/>
    <property type="molecule type" value="Genomic_DNA"/>
</dbReference>
<proteinExistence type="predicted"/>
<dbReference type="Pfam" id="PF15474">
    <property type="entry name" value="MU117"/>
    <property type="match status" value="1"/>
</dbReference>
<dbReference type="HOGENOM" id="CLU_135119_0_0_1"/>
<feature type="signal peptide" evidence="1">
    <location>
        <begin position="1"/>
        <end position="25"/>
    </location>
</feature>
<evidence type="ECO:0008006" key="4">
    <source>
        <dbReference type="Google" id="ProtNLM"/>
    </source>
</evidence>
<sequence>MQFLAFTQIFLLFSCLGALVPGALCLPASQPSDIQLETAASPNAALEARSILEKRDSWDCKGSVRCSTMPQSACLAALSYFDNDNVLWQEKRAWYTYDGFGYSCLARYSCGNVQDYVSAAQAGVSRGRNLVAKARTIYKQDGGRCTRCGQVYFWGTCKFSFDYCATNCAGN</sequence>
<dbReference type="InterPro" id="IPR029167">
    <property type="entry name" value="Mug117"/>
</dbReference>
<evidence type="ECO:0000313" key="3">
    <source>
        <dbReference type="Proteomes" id="UP000008784"/>
    </source>
</evidence>
<reference evidence="2 3" key="1">
    <citation type="journal article" date="2011" name="PLoS Pathog.">
        <title>Genomic and proteomic analyses of the fungus Arthrobotrys oligospora provide insights into nematode-trap formation.</title>
        <authorList>
            <person name="Yang J."/>
            <person name="Wang L."/>
            <person name="Ji X."/>
            <person name="Feng Y."/>
            <person name="Li X."/>
            <person name="Zou C."/>
            <person name="Xu J."/>
            <person name="Ren Y."/>
            <person name="Mi Q."/>
            <person name="Wu J."/>
            <person name="Liu S."/>
            <person name="Liu Y."/>
            <person name="Huang X."/>
            <person name="Wang H."/>
            <person name="Niu X."/>
            <person name="Li J."/>
            <person name="Liang L."/>
            <person name="Luo Y."/>
            <person name="Ji K."/>
            <person name="Zhou W."/>
            <person name="Yu Z."/>
            <person name="Li G."/>
            <person name="Liu Y."/>
            <person name="Li L."/>
            <person name="Qiao M."/>
            <person name="Feng L."/>
            <person name="Zhang K.-Q."/>
        </authorList>
    </citation>
    <scope>NUCLEOTIDE SEQUENCE [LARGE SCALE GENOMIC DNA]</scope>
    <source>
        <strain evidence="3">ATCC 24927 / CBS 115.81 / DSM 1491</strain>
    </source>
</reference>
<keyword evidence="3" id="KW-1185">Reference proteome</keyword>
<gene>
    <name evidence="2" type="ORF">AOL_s00006g484</name>
</gene>
<dbReference type="InParanoid" id="G1X0T3"/>
<dbReference type="RefSeq" id="XP_011118095.1">
    <property type="nucleotide sequence ID" value="XM_011119793.1"/>
</dbReference>
<protein>
    <recommendedName>
        <fullName evidence="4">Killer toxin Kp4 domain-containing protein</fullName>
    </recommendedName>
</protein>
<dbReference type="GeneID" id="22889024"/>
<dbReference type="OrthoDB" id="1896086at2759"/>